<evidence type="ECO:0000313" key="5">
    <source>
        <dbReference type="Proteomes" id="UP000266066"/>
    </source>
</evidence>
<dbReference type="EMBL" id="QRUJ01000018">
    <property type="protein sequence ID" value="RGR52831.1"/>
    <property type="molecule type" value="Genomic_DNA"/>
</dbReference>
<evidence type="ECO:0000313" key="4">
    <source>
        <dbReference type="EMBL" id="RHL05439.1"/>
    </source>
</evidence>
<accession>A0A395UZ48</accession>
<sequence>MKKILVKIILLTVCMAFMLSGCSSKPDEKKVTEDLKSFENENLKSGGEKIDSVKIDNSESNDDSYTLYCTVKTEKNDISYEKQVNAIYKKSKEWELANVQVNINSEWKITPLKGVSKKVIESDLVGEVIKLKNEEWEIEKDEISDLSITKQETDLKNKRDKITVDITLDGAVEKAKGSLIVEYSFDKEWNFKGVTDASNVTSEVKEDKKLDTSEKSILSYITKQFFQYGNKSNGSGLVSIISDSTVQKIPMTESEISNFKIKEQSSGAKGTIQTVKCSATLTKKYVTFSVEMELTFTYSSGWNEPSIETNAKLENLDITGEWTGNYTAAGSSGTVSLNISEVNGDEVSGSYSYTPDRIDKYTQPGSYSFSGTIDKETLMLNLEAGEWISKPERVLSTDKVNIRAFIKINDEIMEGIGHDSATFKVSK</sequence>
<proteinExistence type="predicted"/>
<evidence type="ECO:0000313" key="3">
    <source>
        <dbReference type="EMBL" id="RGT78956.1"/>
    </source>
</evidence>
<gene>
    <name evidence="4" type="ORF">DW038_05785</name>
    <name evidence="3" type="ORF">DWX06_13420</name>
    <name evidence="2" type="ORF">DWY38_13470</name>
</gene>
<dbReference type="EMBL" id="QRXG01000030">
    <property type="protein sequence ID" value="RGT78956.1"/>
    <property type="molecule type" value="Genomic_DNA"/>
</dbReference>
<evidence type="ECO:0008006" key="8">
    <source>
        <dbReference type="Google" id="ProtNLM"/>
    </source>
</evidence>
<organism evidence="2 5">
    <name type="scientific">Agathobacter rectalis</name>
    <dbReference type="NCBI Taxonomy" id="39491"/>
    <lineage>
        <taxon>Bacteria</taxon>
        <taxon>Bacillati</taxon>
        <taxon>Bacillota</taxon>
        <taxon>Clostridia</taxon>
        <taxon>Lachnospirales</taxon>
        <taxon>Lachnospiraceae</taxon>
        <taxon>Agathobacter</taxon>
    </lineage>
</organism>
<dbReference type="AlphaFoldDB" id="A0A395UZ48"/>
<comment type="caution">
    <text evidence="2">The sequence shown here is derived from an EMBL/GenBank/DDBJ whole genome shotgun (WGS) entry which is preliminary data.</text>
</comment>
<evidence type="ECO:0000256" key="1">
    <source>
        <dbReference type="SAM" id="SignalP"/>
    </source>
</evidence>
<dbReference type="Proteomes" id="UP000286181">
    <property type="component" value="Unassembled WGS sequence"/>
</dbReference>
<dbReference type="PROSITE" id="PS51257">
    <property type="entry name" value="PROKAR_LIPOPROTEIN"/>
    <property type="match status" value="1"/>
</dbReference>
<protein>
    <recommendedName>
        <fullName evidence="8">Lipoprotein</fullName>
    </recommendedName>
</protein>
<reference evidence="5 6" key="1">
    <citation type="submission" date="2018-08" db="EMBL/GenBank/DDBJ databases">
        <title>A genome reference for cultivated species of the human gut microbiota.</title>
        <authorList>
            <person name="Zou Y."/>
            <person name="Xue W."/>
            <person name="Luo G."/>
        </authorList>
    </citation>
    <scope>NUCLEOTIDE SEQUENCE [LARGE SCALE GENOMIC DNA]</scope>
    <source>
        <strain evidence="3 6">AF18-16LB</strain>
        <strain evidence="2 5">AF25-15</strain>
        <strain evidence="4 7">AF39-14AC</strain>
    </source>
</reference>
<feature type="signal peptide" evidence="1">
    <location>
        <begin position="1"/>
        <end position="25"/>
    </location>
</feature>
<feature type="chain" id="PRO_5036073608" description="Lipoprotein" evidence="1">
    <location>
        <begin position="26"/>
        <end position="427"/>
    </location>
</feature>
<keyword evidence="1" id="KW-0732">Signal</keyword>
<name>A0A395UZ48_9FIRM</name>
<dbReference type="EMBL" id="QROF01000004">
    <property type="protein sequence ID" value="RHL05439.1"/>
    <property type="molecule type" value="Genomic_DNA"/>
</dbReference>
<dbReference type="RefSeq" id="WP_118004728.1">
    <property type="nucleotide sequence ID" value="NZ_QROF01000004.1"/>
</dbReference>
<evidence type="ECO:0000313" key="7">
    <source>
        <dbReference type="Proteomes" id="UP000286181"/>
    </source>
</evidence>
<dbReference type="Proteomes" id="UP000284296">
    <property type="component" value="Unassembled WGS sequence"/>
</dbReference>
<evidence type="ECO:0000313" key="2">
    <source>
        <dbReference type="EMBL" id="RGR52831.1"/>
    </source>
</evidence>
<dbReference type="Proteomes" id="UP000266066">
    <property type="component" value="Unassembled WGS sequence"/>
</dbReference>
<evidence type="ECO:0000313" key="6">
    <source>
        <dbReference type="Proteomes" id="UP000284296"/>
    </source>
</evidence>